<feature type="transmembrane region" description="Helical" evidence="1">
    <location>
        <begin position="69"/>
        <end position="87"/>
    </location>
</feature>
<protein>
    <submittedName>
        <fullName evidence="2">DUF2304 domain-containing protein</fullName>
    </submittedName>
</protein>
<evidence type="ECO:0000256" key="1">
    <source>
        <dbReference type="SAM" id="Phobius"/>
    </source>
</evidence>
<dbReference type="Proteomes" id="UP001056109">
    <property type="component" value="Chromosome"/>
</dbReference>
<sequence>MESSQFLIKAILILVFVVAAIIIIVPRKSSRGLAIRRVGWLCGLLVASLAVLFPSLTDKVAHWVGVGRGADLVLYMALVFAIGYVLNASSNARKMQRELTVLARKHALLVTFVEENLVSRAELDSDDGDARSSQ</sequence>
<reference evidence="2" key="1">
    <citation type="submission" date="2022-06" db="EMBL/GenBank/DDBJ databases">
        <title>Complete Genome Sequence of Arcanobacterium pinnipediorum strain DSM 28752 isolated from a harbour seal.</title>
        <authorList>
            <person name="Borowiak M."/>
            <person name="Kreitlow A."/>
            <person name="Alssahen M."/>
            <person name="Malorny B."/>
            <person name="Laemmler C."/>
            <person name="Prenger-Berninghoff E."/>
            <person name="Siebert U."/>
            <person name="Ploetz M."/>
            <person name="Abdulmawjood A."/>
        </authorList>
    </citation>
    <scope>NUCLEOTIDE SEQUENCE</scope>
    <source>
        <strain evidence="2">DSM 28752</strain>
    </source>
</reference>
<gene>
    <name evidence="2" type="ORF">NG665_00225</name>
</gene>
<dbReference type="Pfam" id="PF10066">
    <property type="entry name" value="DUF2304"/>
    <property type="match status" value="1"/>
</dbReference>
<dbReference type="RefSeq" id="WP_252673329.1">
    <property type="nucleotide sequence ID" value="NZ_CP099547.1"/>
</dbReference>
<organism evidence="2 3">
    <name type="scientific">Arcanobacterium pinnipediorum</name>
    <dbReference type="NCBI Taxonomy" id="1503041"/>
    <lineage>
        <taxon>Bacteria</taxon>
        <taxon>Bacillati</taxon>
        <taxon>Actinomycetota</taxon>
        <taxon>Actinomycetes</taxon>
        <taxon>Actinomycetales</taxon>
        <taxon>Actinomycetaceae</taxon>
        <taxon>Arcanobacterium</taxon>
    </lineage>
</organism>
<feature type="transmembrane region" description="Helical" evidence="1">
    <location>
        <begin position="38"/>
        <end position="57"/>
    </location>
</feature>
<accession>A0ABY5AGY3</accession>
<keyword evidence="1" id="KW-0472">Membrane</keyword>
<evidence type="ECO:0000313" key="2">
    <source>
        <dbReference type="EMBL" id="USR79460.1"/>
    </source>
</evidence>
<name>A0ABY5AGY3_9ACTO</name>
<keyword evidence="1" id="KW-0812">Transmembrane</keyword>
<dbReference type="EMBL" id="CP099547">
    <property type="protein sequence ID" value="USR79460.1"/>
    <property type="molecule type" value="Genomic_DNA"/>
</dbReference>
<dbReference type="InterPro" id="IPR019277">
    <property type="entry name" value="DUF2304"/>
</dbReference>
<keyword evidence="1" id="KW-1133">Transmembrane helix</keyword>
<keyword evidence="3" id="KW-1185">Reference proteome</keyword>
<evidence type="ECO:0000313" key="3">
    <source>
        <dbReference type="Proteomes" id="UP001056109"/>
    </source>
</evidence>
<feature type="transmembrane region" description="Helical" evidence="1">
    <location>
        <begin position="6"/>
        <end position="26"/>
    </location>
</feature>
<proteinExistence type="predicted"/>